<reference evidence="1" key="2">
    <citation type="submission" date="2021-04" db="EMBL/GenBank/DDBJ databases">
        <authorList>
            <person name="Gilroy R."/>
        </authorList>
    </citation>
    <scope>NUCLEOTIDE SEQUENCE</scope>
    <source>
        <strain evidence="1">ChiHjej12B11-9195</strain>
    </source>
</reference>
<dbReference type="AlphaFoldDB" id="A0A9D1ZRR6"/>
<organism evidence="1 2">
    <name type="scientific">Candidatus Rothia avicola</name>
    <dbReference type="NCBI Taxonomy" id="2840478"/>
    <lineage>
        <taxon>Bacteria</taxon>
        <taxon>Bacillati</taxon>
        <taxon>Actinomycetota</taxon>
        <taxon>Actinomycetes</taxon>
        <taxon>Micrococcales</taxon>
        <taxon>Micrococcaceae</taxon>
        <taxon>Rothia</taxon>
    </lineage>
</organism>
<evidence type="ECO:0000313" key="2">
    <source>
        <dbReference type="Proteomes" id="UP000824134"/>
    </source>
</evidence>
<proteinExistence type="predicted"/>
<dbReference type="Proteomes" id="UP000824134">
    <property type="component" value="Unassembled WGS sequence"/>
</dbReference>
<protein>
    <submittedName>
        <fullName evidence="1">Uncharacterized protein</fullName>
    </submittedName>
</protein>
<sequence>MSLIRTPRHTVIVTPLGESLDEYGAPTYQEGEPVTVRCNVHPVSATDVEAYGLKPLDTYAVTTAPGAWPDTATSRIEWEGDTYIQRGRPLKARLGFSTQHDRIFMERGSHG</sequence>
<reference evidence="1" key="1">
    <citation type="journal article" date="2021" name="PeerJ">
        <title>Extensive microbial diversity within the chicken gut microbiome revealed by metagenomics and culture.</title>
        <authorList>
            <person name="Gilroy R."/>
            <person name="Ravi A."/>
            <person name="Getino M."/>
            <person name="Pursley I."/>
            <person name="Horton D.L."/>
            <person name="Alikhan N.F."/>
            <person name="Baker D."/>
            <person name="Gharbi K."/>
            <person name="Hall N."/>
            <person name="Watson M."/>
            <person name="Adriaenssens E.M."/>
            <person name="Foster-Nyarko E."/>
            <person name="Jarju S."/>
            <person name="Secka A."/>
            <person name="Antonio M."/>
            <person name="Oren A."/>
            <person name="Chaudhuri R.R."/>
            <person name="La Ragione R."/>
            <person name="Hildebrand F."/>
            <person name="Pallen M.J."/>
        </authorList>
    </citation>
    <scope>NUCLEOTIDE SEQUENCE</scope>
    <source>
        <strain evidence="1">ChiHjej12B11-9195</strain>
    </source>
</reference>
<dbReference type="EMBL" id="DXCN01000039">
    <property type="protein sequence ID" value="HIY94947.1"/>
    <property type="molecule type" value="Genomic_DNA"/>
</dbReference>
<accession>A0A9D1ZRR6</accession>
<evidence type="ECO:0000313" key="1">
    <source>
        <dbReference type="EMBL" id="HIY94947.1"/>
    </source>
</evidence>
<name>A0A9D1ZRR6_9MICC</name>
<gene>
    <name evidence="1" type="ORF">H9821_04690</name>
</gene>
<comment type="caution">
    <text evidence="1">The sequence shown here is derived from an EMBL/GenBank/DDBJ whole genome shotgun (WGS) entry which is preliminary data.</text>
</comment>